<name>A0A3A4NCA3_ABYX5</name>
<proteinExistence type="inferred from homology"/>
<dbReference type="EMBL" id="QZKU01000099">
    <property type="protein sequence ID" value="RJP18567.1"/>
    <property type="molecule type" value="Genomic_DNA"/>
</dbReference>
<keyword evidence="2 5" id="KW-0689">Ribosomal protein</keyword>
<evidence type="ECO:0000256" key="5">
    <source>
        <dbReference type="HAMAP-Rule" id="MF_00340"/>
    </source>
</evidence>
<dbReference type="GO" id="GO:0015934">
    <property type="term" value="C:large ribosomal subunit"/>
    <property type="evidence" value="ECO:0007669"/>
    <property type="project" value="InterPro"/>
</dbReference>
<organism evidence="7 8">
    <name type="scientific">Abyssobacteria bacterium (strain SURF_5)</name>
    <dbReference type="NCBI Taxonomy" id="2093360"/>
    <lineage>
        <taxon>Bacteria</taxon>
        <taxon>Pseudomonadati</taxon>
        <taxon>Candidatus Hydrogenedentota</taxon>
        <taxon>Candidatus Abyssobacteria</taxon>
    </lineage>
</organism>
<gene>
    <name evidence="5" type="primary">rpmF</name>
    <name evidence="7" type="ORF">C4520_14100</name>
</gene>
<evidence type="ECO:0000256" key="4">
    <source>
        <dbReference type="ARBA" id="ARBA00035178"/>
    </source>
</evidence>
<evidence type="ECO:0000256" key="1">
    <source>
        <dbReference type="ARBA" id="ARBA00008560"/>
    </source>
</evidence>
<dbReference type="Proteomes" id="UP000265882">
    <property type="component" value="Unassembled WGS sequence"/>
</dbReference>
<dbReference type="InterPro" id="IPR011332">
    <property type="entry name" value="Ribosomal_zn-bd"/>
</dbReference>
<dbReference type="SUPFAM" id="SSF57829">
    <property type="entry name" value="Zn-binding ribosomal proteins"/>
    <property type="match status" value="1"/>
</dbReference>
<dbReference type="InterPro" id="IPR002677">
    <property type="entry name" value="Ribosomal_bL32"/>
</dbReference>
<dbReference type="GO" id="GO:0003735">
    <property type="term" value="F:structural constituent of ribosome"/>
    <property type="evidence" value="ECO:0007669"/>
    <property type="project" value="InterPro"/>
</dbReference>
<evidence type="ECO:0000256" key="6">
    <source>
        <dbReference type="SAM" id="MobiDB-lite"/>
    </source>
</evidence>
<comment type="similarity">
    <text evidence="1 5">Belongs to the bacterial ribosomal protein bL32 family.</text>
</comment>
<reference evidence="7 8" key="1">
    <citation type="journal article" date="2017" name="ISME J.">
        <title>Energy and carbon metabolisms in a deep terrestrial subsurface fluid microbial community.</title>
        <authorList>
            <person name="Momper L."/>
            <person name="Jungbluth S.P."/>
            <person name="Lee M.D."/>
            <person name="Amend J.P."/>
        </authorList>
    </citation>
    <scope>NUCLEOTIDE SEQUENCE [LARGE SCALE GENOMIC DNA]</scope>
    <source>
        <strain evidence="7">SURF_5</strain>
    </source>
</reference>
<accession>A0A3A4NCA3</accession>
<evidence type="ECO:0000313" key="8">
    <source>
        <dbReference type="Proteomes" id="UP000265882"/>
    </source>
</evidence>
<evidence type="ECO:0000256" key="3">
    <source>
        <dbReference type="ARBA" id="ARBA00023274"/>
    </source>
</evidence>
<evidence type="ECO:0000256" key="2">
    <source>
        <dbReference type="ARBA" id="ARBA00022980"/>
    </source>
</evidence>
<dbReference type="InterPro" id="IPR044957">
    <property type="entry name" value="Ribosomal_bL32_bact"/>
</dbReference>
<dbReference type="PANTHER" id="PTHR35534:SF1">
    <property type="entry name" value="LARGE RIBOSOMAL SUBUNIT PROTEIN BL32"/>
    <property type="match status" value="1"/>
</dbReference>
<dbReference type="PANTHER" id="PTHR35534">
    <property type="entry name" value="50S RIBOSOMAL PROTEIN L32"/>
    <property type="match status" value="1"/>
</dbReference>
<comment type="caution">
    <text evidence="7">The sequence shown here is derived from an EMBL/GenBank/DDBJ whole genome shotgun (WGS) entry which is preliminary data.</text>
</comment>
<dbReference type="HAMAP" id="MF_00340">
    <property type="entry name" value="Ribosomal_bL32"/>
    <property type="match status" value="1"/>
</dbReference>
<dbReference type="Pfam" id="PF01783">
    <property type="entry name" value="Ribosomal_L32p"/>
    <property type="match status" value="1"/>
</dbReference>
<sequence>MALPKRRISRTRRDKRRTHRKVKPVTSVACSNCGRPALPHRVCPECGFYKGRQVVLTTEK</sequence>
<dbReference type="AlphaFoldDB" id="A0A3A4NCA3"/>
<keyword evidence="3 5" id="KW-0687">Ribonucleoprotein</keyword>
<protein>
    <recommendedName>
        <fullName evidence="4 5">Large ribosomal subunit protein bL32</fullName>
    </recommendedName>
</protein>
<evidence type="ECO:0000313" key="7">
    <source>
        <dbReference type="EMBL" id="RJP18567.1"/>
    </source>
</evidence>
<feature type="region of interest" description="Disordered" evidence="6">
    <location>
        <begin position="1"/>
        <end position="23"/>
    </location>
</feature>
<dbReference type="NCBIfam" id="TIGR01031">
    <property type="entry name" value="rpmF_bact"/>
    <property type="match status" value="1"/>
</dbReference>
<dbReference type="GO" id="GO:0006412">
    <property type="term" value="P:translation"/>
    <property type="evidence" value="ECO:0007669"/>
    <property type="project" value="UniProtKB-UniRule"/>
</dbReference>